<feature type="region of interest" description="Disordered" evidence="1">
    <location>
        <begin position="55"/>
        <end position="132"/>
    </location>
</feature>
<proteinExistence type="predicted"/>
<sequence length="132" mass="14034">MDWIEIEGETKEEVESKALEALKMEDINALEIEEVKVIRKFLGMGGKTIKIRARVKADEAETAEEPGQTDAPDDGGAAAPMAVTGLVEQAQPATEPAEPATEPAEPATEQAQPATEPEAKQVEPATEQAQPA</sequence>
<gene>
    <name evidence="2" type="ORF">MNBD_NITROSPINAE02-200</name>
</gene>
<protein>
    <recommendedName>
        <fullName evidence="3">RNA-binding protein KhpB N-terminal domain-containing protein</fullName>
    </recommendedName>
</protein>
<feature type="non-terminal residue" evidence="2">
    <location>
        <position position="132"/>
    </location>
</feature>
<dbReference type="AlphaFoldDB" id="A0A3B1CPY5"/>
<reference evidence="2" key="1">
    <citation type="submission" date="2018-06" db="EMBL/GenBank/DDBJ databases">
        <authorList>
            <person name="Zhirakovskaya E."/>
        </authorList>
    </citation>
    <scope>NUCLEOTIDE SEQUENCE</scope>
</reference>
<organism evidence="2">
    <name type="scientific">hydrothermal vent metagenome</name>
    <dbReference type="NCBI Taxonomy" id="652676"/>
    <lineage>
        <taxon>unclassified sequences</taxon>
        <taxon>metagenomes</taxon>
        <taxon>ecological metagenomes</taxon>
    </lineage>
</organism>
<evidence type="ECO:0008006" key="3">
    <source>
        <dbReference type="Google" id="ProtNLM"/>
    </source>
</evidence>
<accession>A0A3B1CPY5</accession>
<feature type="compositionally biased region" description="Low complexity" evidence="1">
    <location>
        <begin position="66"/>
        <end position="116"/>
    </location>
</feature>
<evidence type="ECO:0000313" key="2">
    <source>
        <dbReference type="EMBL" id="VAX24740.1"/>
    </source>
</evidence>
<dbReference type="EMBL" id="UOGE01000097">
    <property type="protein sequence ID" value="VAX24740.1"/>
    <property type="molecule type" value="Genomic_DNA"/>
</dbReference>
<evidence type="ECO:0000256" key="1">
    <source>
        <dbReference type="SAM" id="MobiDB-lite"/>
    </source>
</evidence>
<name>A0A3B1CPY5_9ZZZZ</name>